<dbReference type="PANTHER" id="PTHR33371:SF4">
    <property type="entry name" value="INTERMEMBRANE PHOSPHOLIPID TRANSPORT SYSTEM BINDING PROTEIN MLAD"/>
    <property type="match status" value="1"/>
</dbReference>
<accession>A0A2T4UFK6</accession>
<dbReference type="AlphaFoldDB" id="A0A2T4UFK6"/>
<organism evidence="3 4">
    <name type="scientific">Paraconexibacter algicola</name>
    <dbReference type="NCBI Taxonomy" id="2133960"/>
    <lineage>
        <taxon>Bacteria</taxon>
        <taxon>Bacillati</taxon>
        <taxon>Actinomycetota</taxon>
        <taxon>Thermoleophilia</taxon>
        <taxon>Solirubrobacterales</taxon>
        <taxon>Paraconexibacteraceae</taxon>
        <taxon>Paraconexibacter</taxon>
    </lineage>
</organism>
<dbReference type="PANTHER" id="PTHR33371">
    <property type="entry name" value="INTERMEMBRANE PHOSPHOLIPID TRANSPORT SYSTEM BINDING PROTEIN MLAD-RELATED"/>
    <property type="match status" value="1"/>
</dbReference>
<dbReference type="Pfam" id="PF02470">
    <property type="entry name" value="MlaD"/>
    <property type="match status" value="1"/>
</dbReference>
<dbReference type="InterPro" id="IPR003399">
    <property type="entry name" value="Mce/MlaD"/>
</dbReference>
<dbReference type="EMBL" id="PYYB01000002">
    <property type="protein sequence ID" value="PTL56569.1"/>
    <property type="molecule type" value="Genomic_DNA"/>
</dbReference>
<dbReference type="RefSeq" id="WP_107570288.1">
    <property type="nucleotide sequence ID" value="NZ_PYYB01000002.1"/>
</dbReference>
<name>A0A2T4UFK6_9ACTN</name>
<evidence type="ECO:0000256" key="1">
    <source>
        <dbReference type="SAM" id="MobiDB-lite"/>
    </source>
</evidence>
<proteinExistence type="predicted"/>
<sequence length="540" mass="56525">MARRASSGRRRGTSGPSAFAVGALVLLLVGVGTYLGFAKDLPFTSDFRMKAVFESANSIRKNSPVRIAGVNVGKVVDVQRQDGTDAAVVTFELKDKGLPVHKDATAKIRPRIFLEGNFFLDLQPGTPGTPTIGDGDTLPITQTATPVQLDEVLTALQSDTREDLKAALDGFGTALTYEPTAEDDADQDPDVRGETAAEAFNDTYDRGGRALKNLAIVNEATLGTEPRDLSKLIAGLGRVTTALASREDDLKGLVTSFNTTMGALAAEQTNLRATVRTLAPTLASANRAFASLNAAFPNTRAFAREILPGVRATPGTITASFPWIAQTRRLLGPAELQGLARDLRPTTAALSKVVDTSLTLFPQADLVAKCATRVILPTGDIKIQDGTLSTDRENYKEFWYAMVGLAGEGQNFDGNGGYVRFQTGGGSQTVSTGKVGGAAGDVLFANAASKPLGTRPAFPGKRPPYNSTAPCFEQKIPDLNGAKVGGAEGGVSAGAARSAIGEQLRAAQSRKRDAAPSTGDSVAGALAERLNPFRGATVGK</sequence>
<evidence type="ECO:0000259" key="2">
    <source>
        <dbReference type="Pfam" id="PF02470"/>
    </source>
</evidence>
<dbReference type="OrthoDB" id="5242071at2"/>
<evidence type="ECO:0000313" key="4">
    <source>
        <dbReference type="Proteomes" id="UP000240739"/>
    </source>
</evidence>
<dbReference type="Proteomes" id="UP000240739">
    <property type="component" value="Unassembled WGS sequence"/>
</dbReference>
<feature type="region of interest" description="Disordered" evidence="1">
    <location>
        <begin position="495"/>
        <end position="540"/>
    </location>
</feature>
<reference evidence="3 4" key="1">
    <citation type="submission" date="2018-03" db="EMBL/GenBank/DDBJ databases">
        <title>Aquarubrobacter algicola gen. nov., sp. nov., a novel actinobacterium isolated from shallow eutrophic lake during the end of cyanobacterial harmful algal blooms.</title>
        <authorList>
            <person name="Chun S.J."/>
        </authorList>
    </citation>
    <scope>NUCLEOTIDE SEQUENCE [LARGE SCALE GENOMIC DNA]</scope>
    <source>
        <strain evidence="3 4">Seoho-28</strain>
    </source>
</reference>
<comment type="caution">
    <text evidence="3">The sequence shown here is derived from an EMBL/GenBank/DDBJ whole genome shotgun (WGS) entry which is preliminary data.</text>
</comment>
<evidence type="ECO:0000313" key="3">
    <source>
        <dbReference type="EMBL" id="PTL56569.1"/>
    </source>
</evidence>
<keyword evidence="4" id="KW-1185">Reference proteome</keyword>
<protein>
    <recommendedName>
        <fullName evidence="2">Mce/MlaD domain-containing protein</fullName>
    </recommendedName>
</protein>
<feature type="domain" description="Mce/MlaD" evidence="2">
    <location>
        <begin position="48"/>
        <end position="125"/>
    </location>
</feature>
<gene>
    <name evidence="3" type="ORF">C7Y72_16605</name>
</gene>
<dbReference type="InterPro" id="IPR052336">
    <property type="entry name" value="MlaD_Phospholipid_Transporter"/>
</dbReference>